<dbReference type="Pfam" id="PF10102">
    <property type="entry name" value="DUF2341"/>
    <property type="match status" value="1"/>
</dbReference>
<dbReference type="SUPFAM" id="SSF49899">
    <property type="entry name" value="Concanavalin A-like lectins/glucanases"/>
    <property type="match status" value="1"/>
</dbReference>
<comment type="caution">
    <text evidence="2">The sequence shown here is derived from an EMBL/GenBank/DDBJ whole genome shotgun (WGS) entry which is preliminary data.</text>
</comment>
<reference evidence="2" key="1">
    <citation type="journal article" date="2014" name="Front. Microbiol.">
        <title>High frequency of phylogenetically diverse reductive dehalogenase-homologous genes in deep subseafloor sedimentary metagenomes.</title>
        <authorList>
            <person name="Kawai M."/>
            <person name="Futagami T."/>
            <person name="Toyoda A."/>
            <person name="Takaki Y."/>
            <person name="Nishi S."/>
            <person name="Hori S."/>
            <person name="Arai W."/>
            <person name="Tsubouchi T."/>
            <person name="Morono Y."/>
            <person name="Uchiyama I."/>
            <person name="Ito T."/>
            <person name="Fujiyama A."/>
            <person name="Inagaki F."/>
            <person name="Takami H."/>
        </authorList>
    </citation>
    <scope>NUCLEOTIDE SEQUENCE</scope>
    <source>
        <strain evidence="2">Expedition CK06-06</strain>
    </source>
</reference>
<accession>X0TTZ5</accession>
<protein>
    <recommendedName>
        <fullName evidence="1">DUF2341 domain-containing protein</fullName>
    </recommendedName>
</protein>
<evidence type="ECO:0000259" key="1">
    <source>
        <dbReference type="Pfam" id="PF10102"/>
    </source>
</evidence>
<sequence length="224" mass="24643">MVWFDADYGYKKKIEIDHTKVGGDETDFPVLVSVTDGDLADEGNSGHVKHASGYDIIFTNDDEDTQLKHEIELYTNTDGTLVFWVKILSLSSTSTTTFYIYYGKTGVIADPSTTDTWDANYVMVQHMTGTGNIIDSTSYNNDGTENGTSNEVDGKIGKAREFDGSTDYFTIASVGGSSLDFKGGTSFTFESWIYPDIIGADDSIISRFAASGHRQYHFEIQSAN</sequence>
<evidence type="ECO:0000313" key="2">
    <source>
        <dbReference type="EMBL" id="GAF97033.1"/>
    </source>
</evidence>
<feature type="domain" description="DUF2341" evidence="1">
    <location>
        <begin position="53"/>
        <end position="116"/>
    </location>
</feature>
<name>X0TTZ5_9ZZZZ</name>
<proteinExistence type="predicted"/>
<dbReference type="EMBL" id="BARS01017361">
    <property type="protein sequence ID" value="GAF97033.1"/>
    <property type="molecule type" value="Genomic_DNA"/>
</dbReference>
<dbReference type="AlphaFoldDB" id="X0TTZ5"/>
<dbReference type="Gene3D" id="2.60.120.200">
    <property type="match status" value="1"/>
</dbReference>
<gene>
    <name evidence="2" type="ORF">S01H1_28410</name>
</gene>
<organism evidence="2">
    <name type="scientific">marine sediment metagenome</name>
    <dbReference type="NCBI Taxonomy" id="412755"/>
    <lineage>
        <taxon>unclassified sequences</taxon>
        <taxon>metagenomes</taxon>
        <taxon>ecological metagenomes</taxon>
    </lineage>
</organism>
<dbReference type="InterPro" id="IPR018765">
    <property type="entry name" value="DUF2341"/>
</dbReference>
<dbReference type="InterPro" id="IPR013320">
    <property type="entry name" value="ConA-like_dom_sf"/>
</dbReference>
<feature type="non-terminal residue" evidence="2">
    <location>
        <position position="224"/>
    </location>
</feature>